<accession>A0A9P4KHB7</accession>
<evidence type="ECO:0000256" key="1">
    <source>
        <dbReference type="SAM" id="MobiDB-lite"/>
    </source>
</evidence>
<feature type="compositionally biased region" description="Basic residues" evidence="1">
    <location>
        <begin position="71"/>
        <end position="81"/>
    </location>
</feature>
<name>A0A9P4KHB7_9PLEO</name>
<evidence type="ECO:0000313" key="3">
    <source>
        <dbReference type="Proteomes" id="UP000800093"/>
    </source>
</evidence>
<evidence type="ECO:0000313" key="2">
    <source>
        <dbReference type="EMBL" id="KAF2268711.1"/>
    </source>
</evidence>
<feature type="region of interest" description="Disordered" evidence="1">
    <location>
        <begin position="1"/>
        <end position="206"/>
    </location>
</feature>
<feature type="compositionally biased region" description="Polar residues" evidence="1">
    <location>
        <begin position="83"/>
        <end position="105"/>
    </location>
</feature>
<organism evidence="2 3">
    <name type="scientific">Lojkania enalia</name>
    <dbReference type="NCBI Taxonomy" id="147567"/>
    <lineage>
        <taxon>Eukaryota</taxon>
        <taxon>Fungi</taxon>
        <taxon>Dikarya</taxon>
        <taxon>Ascomycota</taxon>
        <taxon>Pezizomycotina</taxon>
        <taxon>Dothideomycetes</taxon>
        <taxon>Pleosporomycetidae</taxon>
        <taxon>Pleosporales</taxon>
        <taxon>Pleosporales incertae sedis</taxon>
        <taxon>Lojkania</taxon>
    </lineage>
</organism>
<dbReference type="Proteomes" id="UP000800093">
    <property type="component" value="Unassembled WGS sequence"/>
</dbReference>
<feature type="compositionally biased region" description="Acidic residues" evidence="1">
    <location>
        <begin position="194"/>
        <end position="204"/>
    </location>
</feature>
<reference evidence="3" key="1">
    <citation type="journal article" date="2020" name="Stud. Mycol.">
        <title>101 Dothideomycetes genomes: A test case for predicting lifestyles and emergence of pathogens.</title>
        <authorList>
            <person name="Haridas S."/>
            <person name="Albert R."/>
            <person name="Binder M."/>
            <person name="Bloem J."/>
            <person name="LaButti K."/>
            <person name="Salamov A."/>
            <person name="Andreopoulos B."/>
            <person name="Baker S."/>
            <person name="Barry K."/>
            <person name="Bills G."/>
            <person name="Bluhm B."/>
            <person name="Cannon C."/>
            <person name="Castanera R."/>
            <person name="Culley D."/>
            <person name="Daum C."/>
            <person name="Ezra D."/>
            <person name="Gonzalez J."/>
            <person name="Henrissat B."/>
            <person name="Kuo A."/>
            <person name="Liang C."/>
            <person name="Lipzen A."/>
            <person name="Lutzoni F."/>
            <person name="Magnuson J."/>
            <person name="Mondo S."/>
            <person name="Nolan M."/>
            <person name="Ohm R."/>
            <person name="Pangilinan J."/>
            <person name="Park H.-J."/>
            <person name="Ramirez L."/>
            <person name="Alfaro M."/>
            <person name="Sun H."/>
            <person name="Tritt A."/>
            <person name="Yoshinaga Y."/>
            <person name="Zwiers L.-H."/>
            <person name="Turgeon B."/>
            <person name="Goodwin S."/>
            <person name="Spatafora J."/>
            <person name="Crous P."/>
            <person name="Grigoriev I."/>
        </authorList>
    </citation>
    <scope>NUCLEOTIDE SEQUENCE [LARGE SCALE GENOMIC DNA]</scope>
    <source>
        <strain evidence="3">CBS 304.66</strain>
    </source>
</reference>
<feature type="compositionally biased region" description="Pro residues" evidence="1">
    <location>
        <begin position="1"/>
        <end position="22"/>
    </location>
</feature>
<feature type="compositionally biased region" description="Pro residues" evidence="1">
    <location>
        <begin position="121"/>
        <end position="131"/>
    </location>
</feature>
<proteinExistence type="predicted"/>
<dbReference type="EMBL" id="ML986585">
    <property type="protein sequence ID" value="KAF2268711.1"/>
    <property type="molecule type" value="Genomic_DNA"/>
</dbReference>
<protein>
    <submittedName>
        <fullName evidence="2">Uncharacterized protein</fullName>
    </submittedName>
</protein>
<gene>
    <name evidence="2" type="ORF">CC78DRAFT_350970</name>
</gene>
<feature type="compositionally biased region" description="Low complexity" evidence="1">
    <location>
        <begin position="148"/>
        <end position="165"/>
    </location>
</feature>
<feature type="compositionally biased region" description="Polar residues" evidence="1">
    <location>
        <begin position="34"/>
        <end position="45"/>
    </location>
</feature>
<dbReference type="PANTHER" id="PTHR46411">
    <property type="entry name" value="FAMILY ATPASE, PUTATIVE-RELATED"/>
    <property type="match status" value="1"/>
</dbReference>
<sequence>MVKPPPPPPPPIIPMDPPPPIHRGPVRRDKATLISPSGKVNSTGSIRIVRPGEPAPAVHNNSWGFTNFPRPYKKPQKKKKTAPGSNSVSIVRQGDQSASSGSNAGQRVDDYSDLDFYPGPGYVPPPPPSPPGGDYQDLLGKKAKEKAVVSASPSKSPPSELALESGYGTALTPNNESDTIDEEDETGSGTTTGESEDEMTDTDQDPSQLIARLKKEVSTLKKANTALLNERSPPVPSGWVVLSKVRCQDQVEPTIYADTPSWRRFPNDVVHMEGNMLVSNIHLFKNQQVDKAFLVWHDYACDGHHKRSGSRTHETLEEEEKWFNTPPTPAKTTITILHHRLHVILNKMANWVGSDYWTWPKFADDEFDPPDRLMYHEAERVDEVIRTKFEKNDQQLLYLFRDYVASYYKEQSQRAQEHFDAGKFAIPDLEYLFTPGDVSIKEIDGYDRGYLQTGPLFIGRENQLDQDGFTVEGKDEYMFDAEFWKFDGEYVKENVTLKVGYEGGTLETRNILRAIDKLSVCPLKYASKEAVENLQERGKFHWDCRHQAYVSVNGKDFYGDEYFVSFILDYENRAADYSVAKHSFHD</sequence>
<dbReference type="PANTHER" id="PTHR46411:SF2">
    <property type="entry name" value="AAA+ ATPASE DOMAIN-CONTAINING PROTEIN"/>
    <property type="match status" value="1"/>
</dbReference>
<comment type="caution">
    <text evidence="2">The sequence shown here is derived from an EMBL/GenBank/DDBJ whole genome shotgun (WGS) entry which is preliminary data.</text>
</comment>
<dbReference type="OrthoDB" id="10521924at2759"/>
<dbReference type="AlphaFoldDB" id="A0A9P4KHB7"/>
<keyword evidence="3" id="KW-1185">Reference proteome</keyword>